<dbReference type="Proteomes" id="UP000709959">
    <property type="component" value="Unassembled WGS sequence"/>
</dbReference>
<accession>A0A936K770</accession>
<keyword evidence="1" id="KW-1133">Transmembrane helix</keyword>
<reference evidence="2 3" key="1">
    <citation type="submission" date="2020-10" db="EMBL/GenBank/DDBJ databases">
        <title>Connecting structure to function with the recovery of over 1000 high-quality activated sludge metagenome-assembled genomes encoding full-length rRNA genes using long-read sequencing.</title>
        <authorList>
            <person name="Singleton C.M."/>
            <person name="Petriglieri F."/>
            <person name="Kristensen J.M."/>
            <person name="Kirkegaard R.H."/>
            <person name="Michaelsen T.Y."/>
            <person name="Andersen M.H."/>
            <person name="Karst S.M."/>
            <person name="Dueholm M.S."/>
            <person name="Nielsen P.H."/>
            <person name="Albertsen M."/>
        </authorList>
    </citation>
    <scope>NUCLEOTIDE SEQUENCE [LARGE SCALE GENOMIC DNA]</scope>
    <source>
        <strain evidence="2">OdNE_18-Q3-R46-58_MAXAC.008</strain>
    </source>
</reference>
<keyword evidence="1" id="KW-0812">Transmembrane</keyword>
<feature type="transmembrane region" description="Helical" evidence="1">
    <location>
        <begin position="63"/>
        <end position="91"/>
    </location>
</feature>
<sequence length="181" mass="19734">MTPDKKRRIILIDTRFQLRLAGAFLLVQVLLTGLFGFGLYLFLDSEVQAGLASAHASYRSLEQMLLPIILVLAAFNLALSTALVTGFVVLLSHRIAGPLFRFRSVLEDLAERRIPNHTGIRPEDQLSEVATSLGKAVGTLATDLSALRAVTADLRQAAAPHQDPALESALTRLEHLLGAWQ</sequence>
<feature type="transmembrane region" description="Helical" evidence="1">
    <location>
        <begin position="20"/>
        <end position="43"/>
    </location>
</feature>
<comment type="caution">
    <text evidence="2">The sequence shown here is derived from an EMBL/GenBank/DDBJ whole genome shotgun (WGS) entry which is preliminary data.</text>
</comment>
<dbReference type="EMBL" id="JADKCH010000009">
    <property type="protein sequence ID" value="MBK8572885.1"/>
    <property type="molecule type" value="Genomic_DNA"/>
</dbReference>
<evidence type="ECO:0000313" key="2">
    <source>
        <dbReference type="EMBL" id="MBK8572885.1"/>
    </source>
</evidence>
<protein>
    <recommendedName>
        <fullName evidence="4">HAMP domain-containing protein</fullName>
    </recommendedName>
</protein>
<gene>
    <name evidence="2" type="ORF">IPN91_09615</name>
</gene>
<proteinExistence type="predicted"/>
<organism evidence="2 3">
    <name type="scientific">Candidatus Geothrix odensensis</name>
    <dbReference type="NCBI Taxonomy" id="2954440"/>
    <lineage>
        <taxon>Bacteria</taxon>
        <taxon>Pseudomonadati</taxon>
        <taxon>Acidobacteriota</taxon>
        <taxon>Holophagae</taxon>
        <taxon>Holophagales</taxon>
        <taxon>Holophagaceae</taxon>
        <taxon>Geothrix</taxon>
    </lineage>
</organism>
<evidence type="ECO:0008006" key="4">
    <source>
        <dbReference type="Google" id="ProtNLM"/>
    </source>
</evidence>
<name>A0A936K770_9BACT</name>
<evidence type="ECO:0000256" key="1">
    <source>
        <dbReference type="SAM" id="Phobius"/>
    </source>
</evidence>
<keyword evidence="1" id="KW-0472">Membrane</keyword>
<evidence type="ECO:0000313" key="3">
    <source>
        <dbReference type="Proteomes" id="UP000709959"/>
    </source>
</evidence>
<dbReference type="AlphaFoldDB" id="A0A936K770"/>